<proteinExistence type="predicted"/>
<evidence type="ECO:0000313" key="1">
    <source>
        <dbReference type="EMBL" id="KAI4367461.1"/>
    </source>
</evidence>
<protein>
    <submittedName>
        <fullName evidence="1">Uncharacterized protein</fullName>
    </submittedName>
</protein>
<organism evidence="1 2">
    <name type="scientific">Melastoma candidum</name>
    <dbReference type="NCBI Taxonomy" id="119954"/>
    <lineage>
        <taxon>Eukaryota</taxon>
        <taxon>Viridiplantae</taxon>
        <taxon>Streptophyta</taxon>
        <taxon>Embryophyta</taxon>
        <taxon>Tracheophyta</taxon>
        <taxon>Spermatophyta</taxon>
        <taxon>Magnoliopsida</taxon>
        <taxon>eudicotyledons</taxon>
        <taxon>Gunneridae</taxon>
        <taxon>Pentapetalae</taxon>
        <taxon>rosids</taxon>
        <taxon>malvids</taxon>
        <taxon>Myrtales</taxon>
        <taxon>Melastomataceae</taxon>
        <taxon>Melastomatoideae</taxon>
        <taxon>Melastomateae</taxon>
        <taxon>Melastoma</taxon>
    </lineage>
</organism>
<dbReference type="EMBL" id="CM042885">
    <property type="protein sequence ID" value="KAI4367461.1"/>
    <property type="molecule type" value="Genomic_DNA"/>
</dbReference>
<gene>
    <name evidence="1" type="ORF">MLD38_023197</name>
</gene>
<comment type="caution">
    <text evidence="1">The sequence shown here is derived from an EMBL/GenBank/DDBJ whole genome shotgun (WGS) entry which is preliminary data.</text>
</comment>
<accession>A0ACB9QMA5</accession>
<evidence type="ECO:0000313" key="2">
    <source>
        <dbReference type="Proteomes" id="UP001057402"/>
    </source>
</evidence>
<sequence>MGDGVANLPPGFQFYPTDEELIVHFLHRKALLLPCHPDIIPDLGLYLYEPWELQGKAWCGGSKWYFYSRRTVDRVTRSGYWEPVCQEEPVFTSSSRKQVGFKQCYAFHYGESPHGIRTSWTIHEYRLSGGNSSTGRSSRRKGQKIIDPSTWVLCRVFDCDDEHGGDSSGGVELSCLDEVFLSLDDDEVSFPS</sequence>
<dbReference type="Proteomes" id="UP001057402">
    <property type="component" value="Chromosome 6"/>
</dbReference>
<keyword evidence="2" id="KW-1185">Reference proteome</keyword>
<reference evidence="2" key="1">
    <citation type="journal article" date="2023" name="Front. Plant Sci.">
        <title>Chromosomal-level genome assembly of Melastoma candidum provides insights into trichome evolution.</title>
        <authorList>
            <person name="Zhong Y."/>
            <person name="Wu W."/>
            <person name="Sun C."/>
            <person name="Zou P."/>
            <person name="Liu Y."/>
            <person name="Dai S."/>
            <person name="Zhou R."/>
        </authorList>
    </citation>
    <scope>NUCLEOTIDE SEQUENCE [LARGE SCALE GENOMIC DNA]</scope>
</reference>
<name>A0ACB9QMA5_9MYRT</name>